<dbReference type="Gene3D" id="1.10.10.10">
    <property type="entry name" value="Winged helix-like DNA-binding domain superfamily/Winged helix DNA-binding domain"/>
    <property type="match status" value="1"/>
</dbReference>
<evidence type="ECO:0000313" key="9">
    <source>
        <dbReference type="EMBL" id="RVX41904.1"/>
    </source>
</evidence>
<dbReference type="GO" id="GO:0003677">
    <property type="term" value="F:DNA binding"/>
    <property type="evidence" value="ECO:0007669"/>
    <property type="project" value="InterPro"/>
</dbReference>
<accession>A0A438M852</accession>
<dbReference type="InterPro" id="IPR014284">
    <property type="entry name" value="RNA_pol_sigma-70_dom"/>
</dbReference>
<evidence type="ECO:0000259" key="7">
    <source>
        <dbReference type="Pfam" id="PF04542"/>
    </source>
</evidence>
<dbReference type="RefSeq" id="WP_241564189.1">
    <property type="nucleotide sequence ID" value="NZ_SAUN01000001.1"/>
</dbReference>
<dbReference type="InterPro" id="IPR036388">
    <property type="entry name" value="WH-like_DNA-bd_sf"/>
</dbReference>
<feature type="region of interest" description="Disordered" evidence="6">
    <location>
        <begin position="289"/>
        <end position="335"/>
    </location>
</feature>
<dbReference type="GO" id="GO:0016987">
    <property type="term" value="F:sigma factor activity"/>
    <property type="evidence" value="ECO:0007669"/>
    <property type="project" value="UniProtKB-KW"/>
</dbReference>
<dbReference type="InterPro" id="IPR007627">
    <property type="entry name" value="RNA_pol_sigma70_r2"/>
</dbReference>
<dbReference type="InterPro" id="IPR013325">
    <property type="entry name" value="RNA_pol_sigma_r2"/>
</dbReference>
<dbReference type="InterPro" id="IPR052704">
    <property type="entry name" value="ECF_Sigma-70_Domain"/>
</dbReference>
<feature type="domain" description="RNA polymerase sigma-70 region 2" evidence="7">
    <location>
        <begin position="12"/>
        <end position="76"/>
    </location>
</feature>
<sequence>MNARESELAAAYEQVRPRLVRVAYAVLGSHAEAEDVVSECWLRLIAADGREPIADVEAFATTTVARAALDTLRSARLRRELYLGPWLPEPIVELGPTDQDPADRVTLDDTISYALLVVLETLTPAERTAWVLHDLFGMRFTDVAQTVGRTPAAVRQLAARARAHINARAPRVTVRATEHNEAVTRFLQAAIGGDLAPLLEALDPDVILTSDGGGQVTAARRPVHGADNVARFLSGAIRMLKPSEHAKILNVNGTPGLGFFDGDSLTSVVSLTLLENRISRIDIIRAPSKLPRPSRHDEPYDPRLTAHPRSDTSHEPVAKQRPARPVDPGRDQRGG</sequence>
<protein>
    <submittedName>
        <fullName evidence="9">RNA polymerase sigma-70 factor (ECF subfamily)</fullName>
    </submittedName>
</protein>
<name>A0A438M852_9ACTN</name>
<evidence type="ECO:0000259" key="8">
    <source>
        <dbReference type="Pfam" id="PF08281"/>
    </source>
</evidence>
<evidence type="ECO:0000256" key="1">
    <source>
        <dbReference type="ARBA" id="ARBA00010641"/>
    </source>
</evidence>
<dbReference type="Gene3D" id="1.10.1740.10">
    <property type="match status" value="1"/>
</dbReference>
<keyword evidence="4" id="KW-0731">Sigma factor</keyword>
<dbReference type="EMBL" id="SAUN01000001">
    <property type="protein sequence ID" value="RVX41904.1"/>
    <property type="molecule type" value="Genomic_DNA"/>
</dbReference>
<keyword evidence="5" id="KW-0804">Transcription</keyword>
<feature type="compositionally biased region" description="Basic and acidic residues" evidence="6">
    <location>
        <begin position="308"/>
        <end position="318"/>
    </location>
</feature>
<dbReference type="PANTHER" id="PTHR30173">
    <property type="entry name" value="SIGMA 19 FACTOR"/>
    <property type="match status" value="1"/>
</dbReference>
<dbReference type="NCBIfam" id="NF007214">
    <property type="entry name" value="PRK09636.1"/>
    <property type="match status" value="1"/>
</dbReference>
<evidence type="ECO:0000256" key="5">
    <source>
        <dbReference type="ARBA" id="ARBA00023163"/>
    </source>
</evidence>
<dbReference type="Proteomes" id="UP000284824">
    <property type="component" value="Unassembled WGS sequence"/>
</dbReference>
<comment type="similarity">
    <text evidence="1">Belongs to the sigma-70 factor family. ECF subfamily.</text>
</comment>
<evidence type="ECO:0000256" key="3">
    <source>
        <dbReference type="ARBA" id="ARBA00023015"/>
    </source>
</evidence>
<dbReference type="InterPro" id="IPR013249">
    <property type="entry name" value="RNA_pol_sigma70_r4_t2"/>
</dbReference>
<dbReference type="SUPFAM" id="SSF88946">
    <property type="entry name" value="Sigma2 domain of RNA polymerase sigma factors"/>
    <property type="match status" value="1"/>
</dbReference>
<dbReference type="AlphaFoldDB" id="A0A438M852"/>
<proteinExistence type="inferred from homology"/>
<dbReference type="PANTHER" id="PTHR30173:SF43">
    <property type="entry name" value="ECF RNA POLYMERASE SIGMA FACTOR SIGI-RELATED"/>
    <property type="match status" value="1"/>
</dbReference>
<dbReference type="Gene3D" id="3.10.450.50">
    <property type="match status" value="1"/>
</dbReference>
<dbReference type="NCBIfam" id="TIGR02937">
    <property type="entry name" value="sigma70-ECF"/>
    <property type="match status" value="1"/>
</dbReference>
<evidence type="ECO:0000256" key="6">
    <source>
        <dbReference type="SAM" id="MobiDB-lite"/>
    </source>
</evidence>
<comment type="caution">
    <text evidence="9">The sequence shown here is derived from an EMBL/GenBank/DDBJ whole genome shotgun (WGS) entry which is preliminary data.</text>
</comment>
<reference evidence="9 10" key="1">
    <citation type="submission" date="2019-01" db="EMBL/GenBank/DDBJ databases">
        <title>Sequencing the genomes of 1000 actinobacteria strains.</title>
        <authorList>
            <person name="Klenk H.-P."/>
        </authorList>
    </citation>
    <scope>NUCLEOTIDE SEQUENCE [LARGE SCALE GENOMIC DNA]</scope>
    <source>
        <strain evidence="9 10">DSM 43925</strain>
    </source>
</reference>
<comment type="subunit">
    <text evidence="2">Interacts transiently with the RNA polymerase catalytic core formed by RpoA, RpoB, RpoC and RpoZ (2 alpha, 1 beta, 1 beta' and 1 omega subunit) to form the RNA polymerase holoenzyme that can initiate transcription.</text>
</comment>
<evidence type="ECO:0000313" key="10">
    <source>
        <dbReference type="Proteomes" id="UP000284824"/>
    </source>
</evidence>
<dbReference type="InterPro" id="IPR032710">
    <property type="entry name" value="NTF2-like_dom_sf"/>
</dbReference>
<dbReference type="Pfam" id="PF08281">
    <property type="entry name" value="Sigma70_r4_2"/>
    <property type="match status" value="1"/>
</dbReference>
<feature type="domain" description="RNA polymerase sigma factor 70 region 4 type 2" evidence="8">
    <location>
        <begin position="114"/>
        <end position="165"/>
    </location>
</feature>
<dbReference type="GO" id="GO:0006352">
    <property type="term" value="P:DNA-templated transcription initiation"/>
    <property type="evidence" value="ECO:0007669"/>
    <property type="project" value="InterPro"/>
</dbReference>
<keyword evidence="10" id="KW-1185">Reference proteome</keyword>
<dbReference type="SUPFAM" id="SSF54427">
    <property type="entry name" value="NTF2-like"/>
    <property type="match status" value="1"/>
</dbReference>
<keyword evidence="3" id="KW-0805">Transcription regulation</keyword>
<dbReference type="InterPro" id="IPR013324">
    <property type="entry name" value="RNA_pol_sigma_r3/r4-like"/>
</dbReference>
<dbReference type="Pfam" id="PF04542">
    <property type="entry name" value="Sigma70_r2"/>
    <property type="match status" value="1"/>
</dbReference>
<gene>
    <name evidence="9" type="ORF">EDD27_4503</name>
</gene>
<evidence type="ECO:0000256" key="4">
    <source>
        <dbReference type="ARBA" id="ARBA00023082"/>
    </source>
</evidence>
<evidence type="ECO:0000256" key="2">
    <source>
        <dbReference type="ARBA" id="ARBA00011344"/>
    </source>
</evidence>
<dbReference type="SUPFAM" id="SSF88659">
    <property type="entry name" value="Sigma3 and sigma4 domains of RNA polymerase sigma factors"/>
    <property type="match status" value="1"/>
</dbReference>
<organism evidence="9 10">
    <name type="scientific">Nonomuraea polychroma</name>
    <dbReference type="NCBI Taxonomy" id="46176"/>
    <lineage>
        <taxon>Bacteria</taxon>
        <taxon>Bacillati</taxon>
        <taxon>Actinomycetota</taxon>
        <taxon>Actinomycetes</taxon>
        <taxon>Streptosporangiales</taxon>
        <taxon>Streptosporangiaceae</taxon>
        <taxon>Nonomuraea</taxon>
    </lineage>
</organism>